<dbReference type="PATRIC" id="fig|251654.3.peg.380"/>
<evidence type="ECO:0008006" key="3">
    <source>
        <dbReference type="Google" id="ProtNLM"/>
    </source>
</evidence>
<dbReference type="AlphaFoldDB" id="A0A0P9S7F3"/>
<proteinExistence type="predicted"/>
<reference evidence="1 2" key="1">
    <citation type="submission" date="2015-09" db="EMBL/GenBank/DDBJ databases">
        <title>Genome announcement of multiple Pseudomonas syringae strains.</title>
        <authorList>
            <person name="Thakur S."/>
            <person name="Wang P.W."/>
            <person name="Gong Y."/>
            <person name="Weir B.S."/>
            <person name="Guttman D.S."/>
        </authorList>
    </citation>
    <scope>NUCLEOTIDE SEQUENCE [LARGE SCALE GENOMIC DNA]</scope>
    <source>
        <strain evidence="1 2">ICMP4531</strain>
    </source>
</reference>
<gene>
    <name evidence="1" type="ORF">ALO68_00286</name>
</gene>
<comment type="caution">
    <text evidence="1">The sequence shown here is derived from an EMBL/GenBank/DDBJ whole genome shotgun (WGS) entry which is preliminary data.</text>
</comment>
<accession>A0A0P9S7F3</accession>
<dbReference type="Proteomes" id="UP000050557">
    <property type="component" value="Unassembled WGS sequence"/>
</dbReference>
<evidence type="ECO:0000313" key="2">
    <source>
        <dbReference type="Proteomes" id="UP000050557"/>
    </source>
</evidence>
<name>A0A0P9S7F3_9PSED</name>
<evidence type="ECO:0000313" key="1">
    <source>
        <dbReference type="EMBL" id="KPX47550.1"/>
    </source>
</evidence>
<dbReference type="NCBIfam" id="TIGR04141">
    <property type="entry name" value="TIGR04141 family sporadically distributed protein"/>
    <property type="match status" value="1"/>
</dbReference>
<dbReference type="Pfam" id="PF19614">
    <property type="entry name" value="DUF6119"/>
    <property type="match status" value="1"/>
</dbReference>
<dbReference type="EMBL" id="LJQM01000065">
    <property type="protein sequence ID" value="KPX47550.1"/>
    <property type="molecule type" value="Genomic_DNA"/>
</dbReference>
<dbReference type="InterPro" id="IPR026487">
    <property type="entry name" value="CHP04141"/>
</dbReference>
<organism evidence="1 2">
    <name type="scientific">Pseudomonas syringae pv. helianthi</name>
    <dbReference type="NCBI Taxonomy" id="251654"/>
    <lineage>
        <taxon>Bacteria</taxon>
        <taxon>Pseudomonadati</taxon>
        <taxon>Pseudomonadota</taxon>
        <taxon>Gammaproteobacteria</taxon>
        <taxon>Pseudomonadales</taxon>
        <taxon>Pseudomonadaceae</taxon>
        <taxon>Pseudomonas</taxon>
    </lineage>
</organism>
<sequence length="592" mass="68388">MHLNREHFASGCLYTAGAVSQVNATIRRKQENWPTYTSRTYCIGNSEMAPLVLAREGTPTEAGMANTYNIYKVKPHKLEQLKEKLRAVGLAEQKTHVAQAYSKTFYYSEVNPGNDVWWWDTYRTFFKDGLPAPKNIFNFGMLLCQHTAQPETIYAVSLGKSHFYLSKFIQLDFGIDLAIRMADENSILLKKSRYFTGTKRQDVSSYQQFQIDSYEPGESVDHLKLKAADKDVWGKRNIIFADSIQMDMDKAPLELSEIFEQIERSYQDDKIIHLPKLEAVIEELGAELDAVAFESLKRGEGDVAIQEFQVHGVAICFSFHDYDYRISARTADDIYRKDLGNTLDIVNISEFIRDHAGITNINEISVQFKNEESGPFTKPLKELLDFPISFDGADYFLKSGEWFVFNQTFMEYLKRSLESIDIVIEEDLVEADFQNWKAEKERKIAANEPVDDKLTYREAYFNQKICNERGFVLLDRQLTLIQSLKKKKNQYRVEIADIFKSGEIISVKISETNSELIYNIEQSKDSVELIKRKTIKFDKSIKTASLWFVFEGDIRNITDYNSIQFLLAVESWHKLVKGFGLKPKIYISKHVI</sequence>
<protein>
    <recommendedName>
        <fullName evidence="3">Sporadically distributed protein, TIGR04141 family</fullName>
    </recommendedName>
</protein>